<accession>A0A1I2Q9U1</accession>
<evidence type="ECO:0000313" key="2">
    <source>
        <dbReference type="Proteomes" id="UP000199116"/>
    </source>
</evidence>
<gene>
    <name evidence="1" type="ORF">SAMN04488033_14214</name>
</gene>
<sequence>EKDRSLVPSTSKDVYLETMETHPHERKDAYQAWPEQVESVGICQHEEKSLAYRQQLYPHKDHHHAQTETGWLPFSAGLLF</sequence>
<protein>
    <submittedName>
        <fullName evidence="1">Uncharacterized protein</fullName>
    </submittedName>
</protein>
<dbReference type="Proteomes" id="UP000199116">
    <property type="component" value="Unassembled WGS sequence"/>
</dbReference>
<dbReference type="RefSeq" id="WP_218152262.1">
    <property type="nucleotide sequence ID" value="NZ_FOOH01000042.1"/>
</dbReference>
<dbReference type="EMBL" id="FOOH01000042">
    <property type="protein sequence ID" value="SFG23047.1"/>
    <property type="molecule type" value="Genomic_DNA"/>
</dbReference>
<keyword evidence="2" id="KW-1185">Reference proteome</keyword>
<organism evidence="1 2">
    <name type="scientific">Salegentibacter agarivorans</name>
    <dbReference type="NCBI Taxonomy" id="345907"/>
    <lineage>
        <taxon>Bacteria</taxon>
        <taxon>Pseudomonadati</taxon>
        <taxon>Bacteroidota</taxon>
        <taxon>Flavobacteriia</taxon>
        <taxon>Flavobacteriales</taxon>
        <taxon>Flavobacteriaceae</taxon>
        <taxon>Salegentibacter</taxon>
    </lineage>
</organism>
<evidence type="ECO:0000313" key="1">
    <source>
        <dbReference type="EMBL" id="SFG23047.1"/>
    </source>
</evidence>
<proteinExistence type="predicted"/>
<dbReference type="AlphaFoldDB" id="A0A1I2Q9U1"/>
<feature type="non-terminal residue" evidence="1">
    <location>
        <position position="1"/>
    </location>
</feature>
<reference evidence="2" key="1">
    <citation type="submission" date="2016-10" db="EMBL/GenBank/DDBJ databases">
        <authorList>
            <person name="Varghese N."/>
            <person name="Submissions S."/>
        </authorList>
    </citation>
    <scope>NUCLEOTIDE SEQUENCE [LARGE SCALE GENOMIC DNA]</scope>
    <source>
        <strain evidence="2">DSM 23515</strain>
    </source>
</reference>
<name>A0A1I2Q9U1_9FLAO</name>